<evidence type="ECO:0000313" key="3">
    <source>
        <dbReference type="Proteomes" id="UP000218231"/>
    </source>
</evidence>
<sequence>MICLMTVLFIRWYFEDDNIGDEEIHTSRFAKKSKGVLEFAVPTHDVPVDDPIYGPLYQKAVPKYAKVSSSKNSPGFTNLPPPYISRSSTGSVRRRKSLQPSLPENLETSQSRKF</sequence>
<keyword evidence="3" id="KW-1185">Reference proteome</keyword>
<protein>
    <submittedName>
        <fullName evidence="2">Uncharacterized protein</fullName>
    </submittedName>
</protein>
<feature type="compositionally biased region" description="Polar residues" evidence="1">
    <location>
        <begin position="67"/>
        <end position="76"/>
    </location>
</feature>
<reference evidence="2 3" key="1">
    <citation type="journal article" date="2017" name="Curr. Biol.">
        <title>Genome architecture and evolution of a unichromosomal asexual nematode.</title>
        <authorList>
            <person name="Fradin H."/>
            <person name="Zegar C."/>
            <person name="Gutwein M."/>
            <person name="Lucas J."/>
            <person name="Kovtun M."/>
            <person name="Corcoran D."/>
            <person name="Baugh L.R."/>
            <person name="Kiontke K."/>
            <person name="Gunsalus K."/>
            <person name="Fitch D.H."/>
            <person name="Piano F."/>
        </authorList>
    </citation>
    <scope>NUCLEOTIDE SEQUENCE [LARGE SCALE GENOMIC DNA]</scope>
    <source>
        <strain evidence="2">PF1309</strain>
    </source>
</reference>
<dbReference type="EMBL" id="LIAE01006337">
    <property type="protein sequence ID" value="PAV91055.1"/>
    <property type="molecule type" value="Genomic_DNA"/>
</dbReference>
<name>A0A2A2LYH4_9BILA</name>
<proteinExistence type="predicted"/>
<feature type="region of interest" description="Disordered" evidence="1">
    <location>
        <begin position="67"/>
        <end position="114"/>
    </location>
</feature>
<evidence type="ECO:0000256" key="1">
    <source>
        <dbReference type="SAM" id="MobiDB-lite"/>
    </source>
</evidence>
<feature type="compositionally biased region" description="Polar residues" evidence="1">
    <location>
        <begin position="98"/>
        <end position="114"/>
    </location>
</feature>
<accession>A0A2A2LYH4</accession>
<comment type="caution">
    <text evidence="2">The sequence shown here is derived from an EMBL/GenBank/DDBJ whole genome shotgun (WGS) entry which is preliminary data.</text>
</comment>
<dbReference type="Proteomes" id="UP000218231">
    <property type="component" value="Unassembled WGS sequence"/>
</dbReference>
<gene>
    <name evidence="2" type="ORF">WR25_01263</name>
</gene>
<dbReference type="AlphaFoldDB" id="A0A2A2LYH4"/>
<organism evidence="2 3">
    <name type="scientific">Diploscapter pachys</name>
    <dbReference type="NCBI Taxonomy" id="2018661"/>
    <lineage>
        <taxon>Eukaryota</taxon>
        <taxon>Metazoa</taxon>
        <taxon>Ecdysozoa</taxon>
        <taxon>Nematoda</taxon>
        <taxon>Chromadorea</taxon>
        <taxon>Rhabditida</taxon>
        <taxon>Rhabditina</taxon>
        <taxon>Rhabditomorpha</taxon>
        <taxon>Rhabditoidea</taxon>
        <taxon>Rhabditidae</taxon>
        <taxon>Diploscapter</taxon>
    </lineage>
</organism>
<evidence type="ECO:0000313" key="2">
    <source>
        <dbReference type="EMBL" id="PAV91055.1"/>
    </source>
</evidence>